<dbReference type="Gene3D" id="3.60.10.10">
    <property type="entry name" value="Endonuclease/exonuclease/phosphatase"/>
    <property type="match status" value="1"/>
</dbReference>
<organism evidence="2 3">
    <name type="scientific">Pelagibius litoralis</name>
    <dbReference type="NCBI Taxonomy" id="374515"/>
    <lineage>
        <taxon>Bacteria</taxon>
        <taxon>Pseudomonadati</taxon>
        <taxon>Pseudomonadota</taxon>
        <taxon>Alphaproteobacteria</taxon>
        <taxon>Rhodospirillales</taxon>
        <taxon>Rhodovibrionaceae</taxon>
        <taxon>Pelagibius</taxon>
    </lineage>
</organism>
<evidence type="ECO:0000259" key="1">
    <source>
        <dbReference type="Pfam" id="PF03372"/>
    </source>
</evidence>
<dbReference type="SUPFAM" id="SSF56219">
    <property type="entry name" value="DNase I-like"/>
    <property type="match status" value="1"/>
</dbReference>
<feature type="domain" description="Endonuclease/exonuclease/phosphatase" evidence="1">
    <location>
        <begin position="4"/>
        <end position="293"/>
    </location>
</feature>
<dbReference type="AlphaFoldDB" id="A0A967F1Y2"/>
<keyword evidence="3" id="KW-1185">Reference proteome</keyword>
<dbReference type="InterPro" id="IPR005135">
    <property type="entry name" value="Endo/exonuclease/phosphatase"/>
</dbReference>
<dbReference type="Proteomes" id="UP000761264">
    <property type="component" value="Unassembled WGS sequence"/>
</dbReference>
<dbReference type="Pfam" id="PF03372">
    <property type="entry name" value="Exo_endo_phos"/>
    <property type="match status" value="1"/>
</dbReference>
<gene>
    <name evidence="2" type="ORF">HBA54_23870</name>
</gene>
<protein>
    <submittedName>
        <fullName evidence="2">Endonuclease</fullName>
    </submittedName>
</protein>
<dbReference type="EMBL" id="JAAQPH010000024">
    <property type="protein sequence ID" value="NIA71634.1"/>
    <property type="molecule type" value="Genomic_DNA"/>
</dbReference>
<dbReference type="PANTHER" id="PTHR42834:SF1">
    <property type="entry name" value="ENDONUCLEASE_EXONUCLEASE_PHOSPHATASE FAMILY PROTEIN (AFU_ORTHOLOGUE AFUA_3G09210)"/>
    <property type="match status" value="1"/>
</dbReference>
<proteinExistence type="predicted"/>
<keyword evidence="2" id="KW-0540">Nuclease</keyword>
<dbReference type="RefSeq" id="WP_167229479.1">
    <property type="nucleotide sequence ID" value="NZ_JAAQPH010000024.1"/>
</dbReference>
<dbReference type="GO" id="GO:0004519">
    <property type="term" value="F:endonuclease activity"/>
    <property type="evidence" value="ECO:0007669"/>
    <property type="project" value="UniProtKB-KW"/>
</dbReference>
<name>A0A967F1Y2_9PROT</name>
<comment type="caution">
    <text evidence="2">The sequence shown here is derived from an EMBL/GenBank/DDBJ whole genome shotgun (WGS) entry which is preliminary data.</text>
</comment>
<reference evidence="2" key="1">
    <citation type="submission" date="2020-03" db="EMBL/GenBank/DDBJ databases">
        <title>Genome of Pelagibius litoralis DSM 21314T.</title>
        <authorList>
            <person name="Wang G."/>
        </authorList>
    </citation>
    <scope>NUCLEOTIDE SEQUENCE</scope>
    <source>
        <strain evidence="2">DSM 21314</strain>
    </source>
</reference>
<keyword evidence="2" id="KW-0255">Endonuclease</keyword>
<evidence type="ECO:0000313" key="3">
    <source>
        <dbReference type="Proteomes" id="UP000761264"/>
    </source>
</evidence>
<accession>A0A967F1Y2</accession>
<keyword evidence="2" id="KW-0378">Hydrolase</keyword>
<evidence type="ECO:0000313" key="2">
    <source>
        <dbReference type="EMBL" id="NIA71634.1"/>
    </source>
</evidence>
<sequence>MRLATFNLESLDLRRGGEAALERRIAVMAPQMDRLRADVLCLQEVNGQKPEAAEGDAGAARRQPLALEKLLAATAYAGYHLVTSTAVSGGGLADVHNLALASRFPILEVRELRNDLVPPRRYEAVTAVPRESGGTTLAWDRPLLYCLLQLPGGLLHVINLHLRSPLAAPIPGQKTAAQVWSSVAGWADGLLAATIMRSGQALEARLLVEQLFDREPQALIAVCGDLNAGVEETPARILRAAVEDNGNPALAARALHLLEQALPAERRYSVIHGGRRLMFDHILASPALHSGFTGIEALNDALPDEVEMAEDDPRSNHAPLVAEFDL</sequence>
<dbReference type="InterPro" id="IPR036691">
    <property type="entry name" value="Endo/exonu/phosph_ase_sf"/>
</dbReference>
<dbReference type="PANTHER" id="PTHR42834">
    <property type="entry name" value="ENDONUCLEASE/EXONUCLEASE/PHOSPHATASE FAMILY PROTEIN (AFU_ORTHOLOGUE AFUA_3G09210)"/>
    <property type="match status" value="1"/>
</dbReference>